<evidence type="ECO:0000259" key="3">
    <source>
        <dbReference type="SMART" id="SM00822"/>
    </source>
</evidence>
<evidence type="ECO:0000256" key="1">
    <source>
        <dbReference type="ARBA" id="ARBA00006484"/>
    </source>
</evidence>
<comment type="similarity">
    <text evidence="1">Belongs to the short-chain dehydrogenases/reductases (SDR) family.</text>
</comment>
<accession>A0AAX3LHL4</accession>
<dbReference type="Proteomes" id="UP001210538">
    <property type="component" value="Chromosome"/>
</dbReference>
<dbReference type="EMBL" id="CP116347">
    <property type="protein sequence ID" value="WCE15762.1"/>
    <property type="molecule type" value="Genomic_DNA"/>
</dbReference>
<dbReference type="PANTHER" id="PTHR43669:SF3">
    <property type="entry name" value="ALCOHOL DEHYDROGENASE, PUTATIVE (AFU_ORTHOLOGUE AFUA_3G03445)-RELATED"/>
    <property type="match status" value="1"/>
</dbReference>
<dbReference type="FunFam" id="3.40.50.720:FF:000084">
    <property type="entry name" value="Short-chain dehydrogenase reductase"/>
    <property type="match status" value="1"/>
</dbReference>
<dbReference type="GO" id="GO:0016491">
    <property type="term" value="F:oxidoreductase activity"/>
    <property type="evidence" value="ECO:0007669"/>
    <property type="project" value="UniProtKB-KW"/>
</dbReference>
<sequence length="251" mass="26712">MMKQLDNKVALITGGSSGIGLAAAKRFSEEGAKVIITGRNAETLQQAMNELGDDNALPIQHDNGDIRSHENLFRIINEKYGKLDVMFANAGVIVLSDFPASTEDDFNTQFDINVKGTFFALQQALPLMSDGGSIILTSSIAHYKGFDGHNIYAASKAALRSFARSWTTDLKGRGIRVNCLSPGPVATPIISKMGVSQSDREVFDASIASRIPLGRLGKPDEVAAAALFLASDESSFISGIDLSVDGGMGQI</sequence>
<dbReference type="SMART" id="SM00822">
    <property type="entry name" value="PKS_KR"/>
    <property type="match status" value="1"/>
</dbReference>
<proteinExistence type="inferred from homology"/>
<dbReference type="PANTHER" id="PTHR43669">
    <property type="entry name" value="5-KETO-D-GLUCONATE 5-REDUCTASE"/>
    <property type="match status" value="1"/>
</dbReference>
<keyword evidence="5" id="KW-1185">Reference proteome</keyword>
<dbReference type="InterPro" id="IPR036291">
    <property type="entry name" value="NAD(P)-bd_dom_sf"/>
</dbReference>
<gene>
    <name evidence="4" type="ORF">PHA72_13770</name>
</gene>
<dbReference type="PRINTS" id="PR00080">
    <property type="entry name" value="SDRFAMILY"/>
</dbReference>
<dbReference type="SUPFAM" id="SSF51735">
    <property type="entry name" value="NAD(P)-binding Rossmann-fold domains"/>
    <property type="match status" value="1"/>
</dbReference>
<dbReference type="InterPro" id="IPR057326">
    <property type="entry name" value="KR_dom"/>
</dbReference>
<feature type="domain" description="Ketoreductase" evidence="3">
    <location>
        <begin position="8"/>
        <end position="183"/>
    </location>
</feature>
<dbReference type="PRINTS" id="PR00081">
    <property type="entry name" value="GDHRDH"/>
</dbReference>
<protein>
    <submittedName>
        <fullName evidence="4">SDR family oxidoreductase</fullName>
    </submittedName>
</protein>
<dbReference type="InterPro" id="IPR002347">
    <property type="entry name" value="SDR_fam"/>
</dbReference>
<evidence type="ECO:0000313" key="4">
    <source>
        <dbReference type="EMBL" id="WCE15762.1"/>
    </source>
</evidence>
<evidence type="ECO:0000256" key="2">
    <source>
        <dbReference type="ARBA" id="ARBA00023002"/>
    </source>
</evidence>
<reference evidence="4 5" key="1">
    <citation type="submission" date="2023-01" db="EMBL/GenBank/DDBJ databases">
        <title>Genome sequence resource and annotation of Enterobacter ludwigii, an economically important pathogen of seedling wilt with strawberry.</title>
        <authorList>
            <person name="Xie Y."/>
        </authorList>
    </citation>
    <scope>NUCLEOTIDE SEQUENCE [LARGE SCALE GENOMIC DNA]</scope>
    <source>
        <strain evidence="4 5">CM-TZ4</strain>
    </source>
</reference>
<organism evidence="4 5">
    <name type="scientific">Enterobacter ludwigii</name>
    <dbReference type="NCBI Taxonomy" id="299767"/>
    <lineage>
        <taxon>Bacteria</taxon>
        <taxon>Pseudomonadati</taxon>
        <taxon>Pseudomonadota</taxon>
        <taxon>Gammaproteobacteria</taxon>
        <taxon>Enterobacterales</taxon>
        <taxon>Enterobacteriaceae</taxon>
        <taxon>Enterobacter</taxon>
        <taxon>Enterobacter cloacae complex</taxon>
    </lineage>
</organism>
<name>A0AAX3LHL4_9ENTR</name>
<evidence type="ECO:0000313" key="5">
    <source>
        <dbReference type="Proteomes" id="UP001210538"/>
    </source>
</evidence>
<dbReference type="CDD" id="cd05233">
    <property type="entry name" value="SDR_c"/>
    <property type="match status" value="1"/>
</dbReference>
<dbReference type="Pfam" id="PF13561">
    <property type="entry name" value="adh_short_C2"/>
    <property type="match status" value="1"/>
</dbReference>
<keyword evidence="2" id="KW-0560">Oxidoreductase</keyword>
<dbReference type="NCBIfam" id="NF005559">
    <property type="entry name" value="PRK07231.1"/>
    <property type="match status" value="1"/>
</dbReference>
<dbReference type="Gene3D" id="3.40.50.720">
    <property type="entry name" value="NAD(P)-binding Rossmann-like Domain"/>
    <property type="match status" value="1"/>
</dbReference>
<dbReference type="AlphaFoldDB" id="A0AAX3LHL4"/>